<dbReference type="SUPFAM" id="SSF48264">
    <property type="entry name" value="Cytochrome P450"/>
    <property type="match status" value="1"/>
</dbReference>
<dbReference type="PRINTS" id="PR00385">
    <property type="entry name" value="P450"/>
</dbReference>
<evidence type="ECO:0000256" key="1">
    <source>
        <dbReference type="ARBA" id="ARBA00010617"/>
    </source>
</evidence>
<feature type="signal peptide" evidence="3">
    <location>
        <begin position="1"/>
        <end position="26"/>
    </location>
</feature>
<dbReference type="GO" id="GO:0016705">
    <property type="term" value="F:oxidoreductase activity, acting on paired donors, with incorporation or reduction of molecular oxygen"/>
    <property type="evidence" value="ECO:0007669"/>
    <property type="project" value="InterPro"/>
</dbReference>
<dbReference type="PANTHER" id="PTHR24305:SF166">
    <property type="entry name" value="CYTOCHROME P450 12A4, MITOCHONDRIAL-RELATED"/>
    <property type="match status" value="1"/>
</dbReference>
<dbReference type="InterPro" id="IPR002401">
    <property type="entry name" value="Cyt_P450_E_grp-I"/>
</dbReference>
<protein>
    <recommendedName>
        <fullName evidence="6">Cytochrome P450 monooxygenase</fullName>
    </recommendedName>
</protein>
<comment type="similarity">
    <text evidence="1">Belongs to the cytochrome P450 family.</text>
</comment>
<evidence type="ECO:0008006" key="6">
    <source>
        <dbReference type="Google" id="ProtNLM"/>
    </source>
</evidence>
<dbReference type="PRINTS" id="PR00463">
    <property type="entry name" value="EP450I"/>
</dbReference>
<proteinExistence type="inferred from homology"/>
<dbReference type="Pfam" id="PF00067">
    <property type="entry name" value="p450"/>
    <property type="match status" value="1"/>
</dbReference>
<comment type="cofactor">
    <cofactor evidence="2">
        <name>heme</name>
        <dbReference type="ChEBI" id="CHEBI:30413"/>
    </cofactor>
</comment>
<reference evidence="4" key="1">
    <citation type="submission" date="2021-07" db="EMBL/GenBank/DDBJ databases">
        <authorList>
            <person name="Durling M."/>
        </authorList>
    </citation>
    <scope>NUCLEOTIDE SEQUENCE</scope>
</reference>
<dbReference type="Gene3D" id="1.10.630.10">
    <property type="entry name" value="Cytochrome P450"/>
    <property type="match status" value="1"/>
</dbReference>
<evidence type="ECO:0000313" key="4">
    <source>
        <dbReference type="EMBL" id="CAG8961517.1"/>
    </source>
</evidence>
<sequence>MAILTAVLTLFALPVAFLLWTAQAIAQNRATAKAIGLPYVTRWISPINPFWLLYGSSIIRFCTRLGIATENFKRIYSFGWEANERANIHVDKGEIFIMVHPGGLELCVSNAEAIYDILQRRTEFRRNMEEMAILNVYGKNLATTDDQEWQQHRKMTAVTFTEKNNELVWKQSLEQALGMLQYWTQRAELPIRTTHRDTKVFTLNVLASALFNKVYDFEGHAEMKGKDHTADTSYQYRDSLATILESIIQIWILGEERLKSWWTPVSCKQGAIAMSNFRSYIHGLMDEERAFIREGKSNNQHLVARLVQACEEDQALKDAVSKSNKKITLTQEEILSNLFVYAFAGNDTTSIALMNLLTHLAANPQTQEWISEEINHHLPTETPDTWSYEAYPKLKRCGAVVMESLRICHPISQLVKTTGSEPRPLNVNGTVFMIPANTSVHCSLPALHTLPKYWGPNPLEWNPNRFISVKSSESTPLGQGFANETLAADTSEFFMPFAWGQRVCPGKRFAQVELVAALVVLFKDWRVRPYLETGETDEQARKRIWETSLITDHEGHMLHEMLEPEKVGLRWVNMVK</sequence>
<accession>A0A9N9LC75</accession>
<feature type="binding site" description="axial binding residue" evidence="2">
    <location>
        <position position="504"/>
    </location>
    <ligand>
        <name>heme</name>
        <dbReference type="ChEBI" id="CHEBI:30413"/>
    </ligand>
    <ligandPart>
        <name>Fe</name>
        <dbReference type="ChEBI" id="CHEBI:18248"/>
    </ligandPart>
</feature>
<dbReference type="InterPro" id="IPR001128">
    <property type="entry name" value="Cyt_P450"/>
</dbReference>
<keyword evidence="2" id="KW-0479">Metal-binding</keyword>
<name>A0A9N9LC75_9HELO</name>
<evidence type="ECO:0000256" key="2">
    <source>
        <dbReference type="PIRSR" id="PIRSR602401-1"/>
    </source>
</evidence>
<dbReference type="Proteomes" id="UP000696280">
    <property type="component" value="Unassembled WGS sequence"/>
</dbReference>
<dbReference type="AlphaFoldDB" id="A0A9N9LC75"/>
<evidence type="ECO:0000313" key="5">
    <source>
        <dbReference type="Proteomes" id="UP000696280"/>
    </source>
</evidence>
<dbReference type="InterPro" id="IPR050121">
    <property type="entry name" value="Cytochrome_P450_monoxygenase"/>
</dbReference>
<gene>
    <name evidence="4" type="ORF">HYFRA_00013868</name>
</gene>
<dbReference type="GO" id="GO:0004497">
    <property type="term" value="F:monooxygenase activity"/>
    <property type="evidence" value="ECO:0007669"/>
    <property type="project" value="InterPro"/>
</dbReference>
<keyword evidence="5" id="KW-1185">Reference proteome</keyword>
<comment type="caution">
    <text evidence="4">The sequence shown here is derived from an EMBL/GenBank/DDBJ whole genome shotgun (WGS) entry which is preliminary data.</text>
</comment>
<keyword evidence="2" id="KW-0408">Iron</keyword>
<evidence type="ECO:0000256" key="3">
    <source>
        <dbReference type="SAM" id="SignalP"/>
    </source>
</evidence>
<dbReference type="EMBL" id="CAJVRL010000111">
    <property type="protein sequence ID" value="CAG8961517.1"/>
    <property type="molecule type" value="Genomic_DNA"/>
</dbReference>
<dbReference type="InterPro" id="IPR036396">
    <property type="entry name" value="Cyt_P450_sf"/>
</dbReference>
<dbReference type="PANTHER" id="PTHR24305">
    <property type="entry name" value="CYTOCHROME P450"/>
    <property type="match status" value="1"/>
</dbReference>
<organism evidence="4 5">
    <name type="scientific">Hymenoscyphus fraxineus</name>
    <dbReference type="NCBI Taxonomy" id="746836"/>
    <lineage>
        <taxon>Eukaryota</taxon>
        <taxon>Fungi</taxon>
        <taxon>Dikarya</taxon>
        <taxon>Ascomycota</taxon>
        <taxon>Pezizomycotina</taxon>
        <taxon>Leotiomycetes</taxon>
        <taxon>Helotiales</taxon>
        <taxon>Helotiaceae</taxon>
        <taxon>Hymenoscyphus</taxon>
    </lineage>
</organism>
<keyword evidence="3" id="KW-0732">Signal</keyword>
<dbReference type="GO" id="GO:0005506">
    <property type="term" value="F:iron ion binding"/>
    <property type="evidence" value="ECO:0007669"/>
    <property type="project" value="InterPro"/>
</dbReference>
<dbReference type="OrthoDB" id="1470350at2759"/>
<keyword evidence="2" id="KW-0349">Heme</keyword>
<dbReference type="GO" id="GO:0020037">
    <property type="term" value="F:heme binding"/>
    <property type="evidence" value="ECO:0007669"/>
    <property type="project" value="InterPro"/>
</dbReference>
<feature type="chain" id="PRO_5040269738" description="Cytochrome P450 monooxygenase" evidence="3">
    <location>
        <begin position="27"/>
        <end position="576"/>
    </location>
</feature>